<name>A0A089LTZ2_9BACL</name>
<dbReference type="PANTHER" id="PTHR33937">
    <property type="entry name" value="IRON-MOLYBDENUM PROTEIN-RELATED-RELATED"/>
    <property type="match status" value="1"/>
</dbReference>
<evidence type="ECO:0000313" key="2">
    <source>
        <dbReference type="EMBL" id="AIQ64362.1"/>
    </source>
</evidence>
<evidence type="ECO:0000259" key="1">
    <source>
        <dbReference type="Pfam" id="PF02579"/>
    </source>
</evidence>
<organism evidence="2 3">
    <name type="scientific">Paenibacillus stellifer</name>
    <dbReference type="NCBI Taxonomy" id="169760"/>
    <lineage>
        <taxon>Bacteria</taxon>
        <taxon>Bacillati</taxon>
        <taxon>Bacillota</taxon>
        <taxon>Bacilli</taxon>
        <taxon>Bacillales</taxon>
        <taxon>Paenibacillaceae</taxon>
        <taxon>Paenibacillus</taxon>
    </lineage>
</organism>
<dbReference type="KEGG" id="pste:PSTEL_15960"/>
<dbReference type="InterPro" id="IPR051840">
    <property type="entry name" value="NifX/NifY_domain"/>
</dbReference>
<dbReference type="AlphaFoldDB" id="A0A089LTZ2"/>
<dbReference type="CDD" id="cd00562">
    <property type="entry name" value="NifX_NifB"/>
    <property type="match status" value="1"/>
</dbReference>
<dbReference type="Gene3D" id="3.30.420.130">
    <property type="entry name" value="Dinitrogenase iron-molybdenum cofactor biosynthesis domain"/>
    <property type="match status" value="1"/>
</dbReference>
<dbReference type="InterPro" id="IPR003731">
    <property type="entry name" value="Di-Nase_FeMo-co_biosynth"/>
</dbReference>
<dbReference type="SUPFAM" id="SSF53146">
    <property type="entry name" value="Nitrogenase accessory factor-like"/>
    <property type="match status" value="1"/>
</dbReference>
<dbReference type="STRING" id="169760.PSTEL_15960"/>
<dbReference type="Proteomes" id="UP000029507">
    <property type="component" value="Chromosome"/>
</dbReference>
<feature type="domain" description="Dinitrogenase iron-molybdenum cofactor biosynthesis" evidence="1">
    <location>
        <begin position="12"/>
        <end position="105"/>
    </location>
</feature>
<dbReference type="InterPro" id="IPR036105">
    <property type="entry name" value="DiNase_FeMo-co_biosyn_sf"/>
</dbReference>
<reference evidence="2 3" key="1">
    <citation type="submission" date="2014-08" db="EMBL/GenBank/DDBJ databases">
        <title>Comparative genomics of the Paenibacillus odorifer group.</title>
        <authorList>
            <person name="den Bakker H.C."/>
            <person name="Tsai Y.-C."/>
            <person name="Martin N."/>
            <person name="Korlach J."/>
            <person name="Wiedmann M."/>
        </authorList>
    </citation>
    <scope>NUCLEOTIDE SEQUENCE [LARGE SCALE GENOMIC DNA]</scope>
    <source>
        <strain evidence="2 3">DSM 14472</strain>
    </source>
</reference>
<dbReference type="Pfam" id="PF02579">
    <property type="entry name" value="Nitro_FeMo-Co"/>
    <property type="match status" value="1"/>
</dbReference>
<sequence>MQVKVAVGSSDGYTVDEHFGRCSRFLIYEISDAGEYAFIESRVVVPDRTQEGHEPNRLRTMAEELSDCGCVLAAQIGRGAIGALSQFGVTALAVEAPIDKALNRLTRFLQSNRGSILARE</sequence>
<evidence type="ECO:0000313" key="3">
    <source>
        <dbReference type="Proteomes" id="UP000029507"/>
    </source>
</evidence>
<dbReference type="HOGENOM" id="CLU_104194_3_2_9"/>
<dbReference type="PANTHER" id="PTHR33937:SF1">
    <property type="entry name" value="IRON-MOLIBDENUM COFACTOR PROCESSING PROTEIN"/>
    <property type="match status" value="1"/>
</dbReference>
<protein>
    <recommendedName>
        <fullName evidence="1">Dinitrogenase iron-molybdenum cofactor biosynthesis domain-containing protein</fullName>
    </recommendedName>
</protein>
<keyword evidence="3" id="KW-1185">Reference proteome</keyword>
<dbReference type="EMBL" id="CP009286">
    <property type="protein sequence ID" value="AIQ64362.1"/>
    <property type="molecule type" value="Genomic_DNA"/>
</dbReference>
<gene>
    <name evidence="2" type="ORF">PSTEL_15960</name>
</gene>
<accession>A0A089LTZ2</accession>
<proteinExistence type="predicted"/>